<feature type="transmembrane region" description="Helical" evidence="14">
    <location>
        <begin position="75"/>
        <end position="94"/>
    </location>
</feature>
<dbReference type="AlphaFoldDB" id="A0A9N9MIB1"/>
<sequence>MSKVPQQLDASPEALEITEWKVQRRQQLREEFLKLKTDPFKHASGASGSVFDPAILRFQSIGVNYYDYFKPTGKMVLRGIGLIVVPMFGFAYLLKRSRGKIEASYRRGEVSYRDRNSKFV</sequence>
<evidence type="ECO:0000256" key="5">
    <source>
        <dbReference type="ARBA" id="ARBA00022660"/>
    </source>
</evidence>
<keyword evidence="16" id="KW-1185">Reference proteome</keyword>
<keyword evidence="5" id="KW-0679">Respiratory chain</keyword>
<dbReference type="GO" id="GO:0005743">
    <property type="term" value="C:mitochondrial inner membrane"/>
    <property type="evidence" value="ECO:0007669"/>
    <property type="project" value="UniProtKB-SubCell"/>
</dbReference>
<keyword evidence="11 14" id="KW-0472">Membrane</keyword>
<accession>A0A9N9MIB1</accession>
<evidence type="ECO:0000256" key="3">
    <source>
        <dbReference type="ARBA" id="ARBA00018681"/>
    </source>
</evidence>
<dbReference type="Pfam" id="PF07225">
    <property type="entry name" value="NDUF_B4"/>
    <property type="match status" value="1"/>
</dbReference>
<organism evidence="15 16">
    <name type="scientific">Ceutorhynchus assimilis</name>
    <name type="common">cabbage seed weevil</name>
    <dbReference type="NCBI Taxonomy" id="467358"/>
    <lineage>
        <taxon>Eukaryota</taxon>
        <taxon>Metazoa</taxon>
        <taxon>Ecdysozoa</taxon>
        <taxon>Arthropoda</taxon>
        <taxon>Hexapoda</taxon>
        <taxon>Insecta</taxon>
        <taxon>Pterygota</taxon>
        <taxon>Neoptera</taxon>
        <taxon>Endopterygota</taxon>
        <taxon>Coleoptera</taxon>
        <taxon>Polyphaga</taxon>
        <taxon>Cucujiformia</taxon>
        <taxon>Curculionidae</taxon>
        <taxon>Ceutorhynchinae</taxon>
        <taxon>Ceutorhynchus</taxon>
    </lineage>
</organism>
<name>A0A9N9MIB1_9CUCU</name>
<dbReference type="InterPro" id="IPR009866">
    <property type="entry name" value="NADH_UbQ_OxRdtase_NDUFB4_su"/>
</dbReference>
<evidence type="ECO:0000256" key="4">
    <source>
        <dbReference type="ARBA" id="ARBA00022448"/>
    </source>
</evidence>
<keyword evidence="9 14" id="KW-1133">Transmembrane helix</keyword>
<evidence type="ECO:0000256" key="9">
    <source>
        <dbReference type="ARBA" id="ARBA00022989"/>
    </source>
</evidence>
<evidence type="ECO:0000256" key="11">
    <source>
        <dbReference type="ARBA" id="ARBA00023136"/>
    </source>
</evidence>
<evidence type="ECO:0000313" key="16">
    <source>
        <dbReference type="Proteomes" id="UP001152799"/>
    </source>
</evidence>
<dbReference type="Proteomes" id="UP001152799">
    <property type="component" value="Chromosome 2"/>
</dbReference>
<keyword evidence="10" id="KW-0496">Mitochondrion</keyword>
<evidence type="ECO:0000313" key="15">
    <source>
        <dbReference type="EMBL" id="CAG9765399.1"/>
    </source>
</evidence>
<evidence type="ECO:0000256" key="8">
    <source>
        <dbReference type="ARBA" id="ARBA00022982"/>
    </source>
</evidence>
<keyword evidence="7" id="KW-0999">Mitochondrion inner membrane</keyword>
<evidence type="ECO:0000256" key="6">
    <source>
        <dbReference type="ARBA" id="ARBA00022692"/>
    </source>
</evidence>
<keyword evidence="6 14" id="KW-0812">Transmembrane</keyword>
<evidence type="ECO:0000256" key="12">
    <source>
        <dbReference type="ARBA" id="ARBA00030212"/>
    </source>
</evidence>
<keyword evidence="4" id="KW-0813">Transport</keyword>
<evidence type="ECO:0000256" key="10">
    <source>
        <dbReference type="ARBA" id="ARBA00023128"/>
    </source>
</evidence>
<dbReference type="PANTHER" id="PTHR15469:SF0">
    <property type="entry name" value="NADH DEHYDROGENASE [UBIQUINONE] 1 BETA SUBCOMPLEX SUBUNIT 4"/>
    <property type="match status" value="1"/>
</dbReference>
<evidence type="ECO:0000256" key="2">
    <source>
        <dbReference type="ARBA" id="ARBA00007260"/>
    </source>
</evidence>
<dbReference type="EMBL" id="OU892278">
    <property type="protein sequence ID" value="CAG9765399.1"/>
    <property type="molecule type" value="Genomic_DNA"/>
</dbReference>
<evidence type="ECO:0000256" key="7">
    <source>
        <dbReference type="ARBA" id="ARBA00022792"/>
    </source>
</evidence>
<gene>
    <name evidence="15" type="ORF">CEUTPL_LOCUS6005</name>
</gene>
<keyword evidence="8" id="KW-0249">Electron transport</keyword>
<dbReference type="PANTHER" id="PTHR15469">
    <property type="entry name" value="NADH-UBIQUINONE OXIDOREDUCTASE B15 SUBUNIT"/>
    <property type="match status" value="1"/>
</dbReference>
<evidence type="ECO:0000256" key="14">
    <source>
        <dbReference type="SAM" id="Phobius"/>
    </source>
</evidence>
<comment type="similarity">
    <text evidence="2">Belongs to the complex I NDUFB4 subunit family.</text>
</comment>
<proteinExistence type="inferred from homology"/>
<reference evidence="15" key="1">
    <citation type="submission" date="2022-01" db="EMBL/GenBank/DDBJ databases">
        <authorList>
            <person name="King R."/>
        </authorList>
    </citation>
    <scope>NUCLEOTIDE SEQUENCE</scope>
</reference>
<comment type="subcellular location">
    <subcellularLocation>
        <location evidence="1">Mitochondrion inner membrane</location>
        <topology evidence="1">Single-pass membrane protein</topology>
    </subcellularLocation>
</comment>
<dbReference type="OrthoDB" id="5818798at2759"/>
<evidence type="ECO:0000256" key="13">
    <source>
        <dbReference type="ARBA" id="ARBA00030987"/>
    </source>
</evidence>
<evidence type="ECO:0000256" key="1">
    <source>
        <dbReference type="ARBA" id="ARBA00004434"/>
    </source>
</evidence>
<protein>
    <recommendedName>
        <fullName evidence="3">NADH dehydrogenase [ubiquinone] 1 beta subcomplex subunit 4</fullName>
    </recommendedName>
    <alternativeName>
        <fullName evidence="12">Complex I-B15</fullName>
    </alternativeName>
    <alternativeName>
        <fullName evidence="13">NADH-ubiquinone oxidoreductase B15 subunit</fullName>
    </alternativeName>
</protein>